<keyword evidence="10" id="KW-1278">Translocase</keyword>
<keyword evidence="4" id="KW-0813">Transport</keyword>
<dbReference type="GO" id="GO:0022904">
    <property type="term" value="P:respiratory electron transport chain"/>
    <property type="evidence" value="ECO:0007669"/>
    <property type="project" value="TreeGrafter"/>
</dbReference>
<evidence type="ECO:0000256" key="2">
    <source>
        <dbReference type="ARBA" id="ARBA00004673"/>
    </source>
</evidence>
<feature type="transmembrane region" description="Helical" evidence="17">
    <location>
        <begin position="175"/>
        <end position="201"/>
    </location>
</feature>
<keyword evidence="12 17" id="KW-1133">Transmembrane helix</keyword>
<evidence type="ECO:0000256" key="3">
    <source>
        <dbReference type="ARBA" id="ARBA00012949"/>
    </source>
</evidence>
<evidence type="ECO:0000256" key="14">
    <source>
        <dbReference type="ARBA" id="ARBA00023008"/>
    </source>
</evidence>
<feature type="transmembrane region" description="Helical" evidence="17">
    <location>
        <begin position="480"/>
        <end position="505"/>
    </location>
</feature>
<evidence type="ECO:0000256" key="1">
    <source>
        <dbReference type="ARBA" id="ARBA00004651"/>
    </source>
</evidence>
<dbReference type="GO" id="GO:0005886">
    <property type="term" value="C:plasma membrane"/>
    <property type="evidence" value="ECO:0007669"/>
    <property type="project" value="UniProtKB-SubCell"/>
</dbReference>
<dbReference type="GO" id="GO:0015990">
    <property type="term" value="P:electron transport coupled proton transport"/>
    <property type="evidence" value="ECO:0007669"/>
    <property type="project" value="InterPro"/>
</dbReference>
<evidence type="ECO:0000256" key="16">
    <source>
        <dbReference type="SAM" id="MobiDB-lite"/>
    </source>
</evidence>
<dbReference type="CDD" id="cd01662">
    <property type="entry name" value="Ubiquinol_Oxidase_I"/>
    <property type="match status" value="1"/>
</dbReference>
<evidence type="ECO:0000313" key="19">
    <source>
        <dbReference type="EMBL" id="CAB4760703.1"/>
    </source>
</evidence>
<evidence type="ECO:0000313" key="21">
    <source>
        <dbReference type="EMBL" id="CAB4895991.1"/>
    </source>
</evidence>
<dbReference type="GO" id="GO:0020037">
    <property type="term" value="F:heme binding"/>
    <property type="evidence" value="ECO:0007669"/>
    <property type="project" value="InterPro"/>
</dbReference>
<dbReference type="EMBL" id="CAEZYR010000105">
    <property type="protein sequence ID" value="CAB4760703.1"/>
    <property type="molecule type" value="Genomic_DNA"/>
</dbReference>
<protein>
    <recommendedName>
        <fullName evidence="3">cytochrome-c oxidase</fullName>
        <ecNumber evidence="3">7.1.1.9</ecNumber>
    </recommendedName>
</protein>
<keyword evidence="14" id="KW-0186">Copper</keyword>
<dbReference type="GO" id="GO:0046872">
    <property type="term" value="F:metal ion binding"/>
    <property type="evidence" value="ECO:0007669"/>
    <property type="project" value="UniProtKB-KW"/>
</dbReference>
<evidence type="ECO:0000256" key="10">
    <source>
        <dbReference type="ARBA" id="ARBA00022967"/>
    </source>
</evidence>
<dbReference type="PRINTS" id="PR01165">
    <property type="entry name" value="CYCOXIDASEI"/>
</dbReference>
<evidence type="ECO:0000313" key="20">
    <source>
        <dbReference type="EMBL" id="CAB4818230.1"/>
    </source>
</evidence>
<dbReference type="InterPro" id="IPR000883">
    <property type="entry name" value="Cyt_C_Oxase_1"/>
</dbReference>
<evidence type="ECO:0000256" key="11">
    <source>
        <dbReference type="ARBA" id="ARBA00022982"/>
    </source>
</evidence>
<feature type="transmembrane region" description="Helical" evidence="17">
    <location>
        <begin position="48"/>
        <end position="68"/>
    </location>
</feature>
<keyword evidence="6" id="KW-0349">Heme</keyword>
<dbReference type="NCBIfam" id="TIGR02891">
    <property type="entry name" value="CtaD_CoxA"/>
    <property type="match status" value="1"/>
</dbReference>
<feature type="transmembrane region" description="Helical" evidence="17">
    <location>
        <begin position="296"/>
        <end position="317"/>
    </location>
</feature>
<evidence type="ECO:0000256" key="13">
    <source>
        <dbReference type="ARBA" id="ARBA00023004"/>
    </source>
</evidence>
<evidence type="ECO:0000256" key="6">
    <source>
        <dbReference type="ARBA" id="ARBA00022617"/>
    </source>
</evidence>
<evidence type="ECO:0000256" key="8">
    <source>
        <dbReference type="ARBA" id="ARBA00022692"/>
    </source>
</evidence>
<dbReference type="EMBL" id="CAFBOS010000068">
    <property type="protein sequence ID" value="CAB4995342.1"/>
    <property type="molecule type" value="Genomic_DNA"/>
</dbReference>
<evidence type="ECO:0000256" key="17">
    <source>
        <dbReference type="SAM" id="Phobius"/>
    </source>
</evidence>
<dbReference type="EC" id="7.1.1.9" evidence="3"/>
<dbReference type="Pfam" id="PF00115">
    <property type="entry name" value="COX1"/>
    <property type="match status" value="1"/>
</dbReference>
<name>A0A6J7NXK4_9ZZZZ</name>
<evidence type="ECO:0000259" key="18">
    <source>
        <dbReference type="PROSITE" id="PS50855"/>
    </source>
</evidence>
<accession>A0A6J7NXK4</accession>
<feature type="domain" description="Cytochrome oxidase subunit I profile" evidence="18">
    <location>
        <begin position="28"/>
        <end position="549"/>
    </location>
</feature>
<dbReference type="InterPro" id="IPR014241">
    <property type="entry name" value="Cyt_c_oxidase_su1_bac"/>
</dbReference>
<feature type="transmembrane region" description="Helical" evidence="17">
    <location>
        <begin position="405"/>
        <end position="426"/>
    </location>
</feature>
<feature type="transmembrane region" description="Helical" evidence="17">
    <location>
        <begin position="366"/>
        <end position="385"/>
    </location>
</feature>
<keyword evidence="13" id="KW-0408">Iron</keyword>
<dbReference type="InterPro" id="IPR023616">
    <property type="entry name" value="Cyt_c_oxase-like_su1_dom"/>
</dbReference>
<evidence type="ECO:0000256" key="7">
    <source>
        <dbReference type="ARBA" id="ARBA00022660"/>
    </source>
</evidence>
<dbReference type="PANTHER" id="PTHR10422:SF35">
    <property type="entry name" value="CYTOCHROME BO(3) UBIQUINOL OXIDASE SUBUNIT 1"/>
    <property type="match status" value="1"/>
</dbReference>
<evidence type="ECO:0000313" key="22">
    <source>
        <dbReference type="EMBL" id="CAB4995342.1"/>
    </source>
</evidence>
<dbReference type="InterPro" id="IPR036927">
    <property type="entry name" value="Cyt_c_oxase-like_su1_sf"/>
</dbReference>
<dbReference type="EMBL" id="CAFBMH010000013">
    <property type="protein sequence ID" value="CAB4895991.1"/>
    <property type="molecule type" value="Genomic_DNA"/>
</dbReference>
<feature type="transmembrane region" description="Helical" evidence="17">
    <location>
        <begin position="438"/>
        <end position="460"/>
    </location>
</feature>
<keyword evidence="11" id="KW-0249">Electron transport</keyword>
<dbReference type="GO" id="GO:0006119">
    <property type="term" value="P:oxidative phosphorylation"/>
    <property type="evidence" value="ECO:0007669"/>
    <property type="project" value="UniProtKB-UniPathway"/>
</dbReference>
<feature type="compositionally biased region" description="Basic and acidic residues" evidence="16">
    <location>
        <begin position="635"/>
        <end position="648"/>
    </location>
</feature>
<keyword evidence="7" id="KW-0679">Respiratory chain</keyword>
<dbReference type="PANTHER" id="PTHR10422">
    <property type="entry name" value="CYTOCHROME C OXIDASE SUBUNIT 1"/>
    <property type="match status" value="1"/>
</dbReference>
<evidence type="ECO:0000256" key="12">
    <source>
        <dbReference type="ARBA" id="ARBA00022989"/>
    </source>
</evidence>
<dbReference type="PROSITE" id="PS00077">
    <property type="entry name" value="COX1_CUB"/>
    <property type="match status" value="1"/>
</dbReference>
<reference evidence="22" key="1">
    <citation type="submission" date="2020-05" db="EMBL/GenBank/DDBJ databases">
        <authorList>
            <person name="Chiriac C."/>
            <person name="Salcher M."/>
            <person name="Ghai R."/>
            <person name="Kavagutti S V."/>
        </authorList>
    </citation>
    <scope>NUCLEOTIDE SEQUENCE</scope>
</reference>
<feature type="region of interest" description="Disordered" evidence="16">
    <location>
        <begin position="635"/>
        <end position="665"/>
    </location>
</feature>
<gene>
    <name evidence="19" type="ORF">UFOPK2754_02390</name>
    <name evidence="20" type="ORF">UFOPK3139_00527</name>
    <name evidence="21" type="ORF">UFOPK3543_00585</name>
    <name evidence="22" type="ORF">UFOPK3967_01287</name>
</gene>
<proteinExistence type="predicted"/>
<feature type="transmembrane region" description="Helical" evidence="17">
    <location>
        <begin position="129"/>
        <end position="148"/>
    </location>
</feature>
<feature type="transmembrane region" description="Helical" evidence="17">
    <location>
        <begin position="329"/>
        <end position="354"/>
    </location>
</feature>
<dbReference type="InterPro" id="IPR023615">
    <property type="entry name" value="Cyt_c_Oxase_su1_BS"/>
</dbReference>
<dbReference type="UniPathway" id="UPA00705"/>
<comment type="subcellular location">
    <subcellularLocation>
        <location evidence="1">Cell membrane</location>
        <topology evidence="1">Multi-pass membrane protein</topology>
    </subcellularLocation>
</comment>
<keyword evidence="5" id="KW-1003">Cell membrane</keyword>
<evidence type="ECO:0000256" key="15">
    <source>
        <dbReference type="ARBA" id="ARBA00023136"/>
    </source>
</evidence>
<feature type="transmembrane region" description="Helical" evidence="17">
    <location>
        <begin position="213"/>
        <end position="239"/>
    </location>
</feature>
<dbReference type="Gene3D" id="1.10.287.70">
    <property type="match status" value="1"/>
</dbReference>
<dbReference type="GO" id="GO:0004129">
    <property type="term" value="F:cytochrome-c oxidase activity"/>
    <property type="evidence" value="ECO:0007669"/>
    <property type="project" value="UniProtKB-EC"/>
</dbReference>
<organism evidence="22">
    <name type="scientific">freshwater metagenome</name>
    <dbReference type="NCBI Taxonomy" id="449393"/>
    <lineage>
        <taxon>unclassified sequences</taxon>
        <taxon>metagenomes</taxon>
        <taxon>ecological metagenomes</taxon>
    </lineage>
</organism>
<comment type="pathway">
    <text evidence="2">Energy metabolism; oxidative phosphorylation.</text>
</comment>
<dbReference type="EMBL" id="CAFABA010000013">
    <property type="protein sequence ID" value="CAB4818230.1"/>
    <property type="molecule type" value="Genomic_DNA"/>
</dbReference>
<keyword evidence="9" id="KW-0479">Metal-binding</keyword>
<evidence type="ECO:0000256" key="9">
    <source>
        <dbReference type="ARBA" id="ARBA00022723"/>
    </source>
</evidence>
<feature type="transmembrane region" description="Helical" evidence="17">
    <location>
        <begin position="607"/>
        <end position="629"/>
    </location>
</feature>
<feature type="transmembrane region" description="Helical" evidence="17">
    <location>
        <begin position="88"/>
        <end position="108"/>
    </location>
</feature>
<dbReference type="PROSITE" id="PS50855">
    <property type="entry name" value="COX1"/>
    <property type="match status" value="1"/>
</dbReference>
<feature type="transmembrane region" description="Helical" evidence="17">
    <location>
        <begin position="259"/>
        <end position="284"/>
    </location>
</feature>
<dbReference type="SUPFAM" id="SSF81442">
    <property type="entry name" value="Cytochrome c oxidase subunit I-like"/>
    <property type="match status" value="1"/>
</dbReference>
<keyword evidence="15 17" id="KW-0472">Membrane</keyword>
<dbReference type="AlphaFoldDB" id="A0A6J7NXK4"/>
<keyword evidence="8 17" id="KW-0812">Transmembrane</keyword>
<evidence type="ECO:0000256" key="5">
    <source>
        <dbReference type="ARBA" id="ARBA00022475"/>
    </source>
</evidence>
<sequence>MAIIEQPLAIGTGRAPEVRSPLGVFARPTAKGGWRSWVTTVDHKKIGIMYGAAGLVFFLVGGIEALLIRIQLARPDGSLLSAETYNQIYTMHGVTMIFLVAMPLGAAFSNYFIPLQVGARDVAFPRLNAFSFWCFLVGGLFLSSSWIFGGGADGGWFAYAPNTGVAYSPGHGMDFYALGLQITGIASLVGAINLITTVLNMRTKGMSLMRMPVLTWMLLVTQFLLLFAIPVITVALFLLTFDRRFGANFFRVEAGADPLLWQHLFWIFGHPEVYVLVLPAFGIVSEIIPTFSRKPIFGYSFMVGSGIAIGFMGWGVWAHHMFVSGIGPLSVTAFSLSTMFIAVPTGVKILNWLATMWGGRLRFEVPMLYAIAVPAMFTIGGLSGVTHSVSPADTQQTDTYYIVAHFHYVVFGGIIMAFYGGFYFWWPKIFGYKLDSKLGKVNFWLQLIGMNMTFGPMHILGLQGMSRRIDHYSPGFGFEFWNLIVSIGAFIIALSVASFLVNVVLSTVRYKRGLIPPAGPDPWDARSLEWMTASPVPEHNFDEEIEVRGLDEFWHRKYGYDKDHKVVRIATGEEVAHKGDNKNVHLPSPSYWPLVVALGLPLIGYGLIFNLLLTIPGAILLLGGVYGWVMEPPDDPNKAHGHDDHDDPSPGLALASVGAEEVGNG</sequence>
<evidence type="ECO:0000256" key="4">
    <source>
        <dbReference type="ARBA" id="ARBA00022448"/>
    </source>
</evidence>
<dbReference type="Gene3D" id="1.20.210.10">
    <property type="entry name" value="Cytochrome c oxidase-like, subunit I domain"/>
    <property type="match status" value="1"/>
</dbReference>